<gene>
    <name evidence="8" type="ORF">D4A39_06715</name>
</gene>
<dbReference type="PANTHER" id="PTHR43141:SF2">
    <property type="entry name" value="BLR3729 PROTEIN"/>
    <property type="match status" value="1"/>
</dbReference>
<evidence type="ECO:0000313" key="8">
    <source>
        <dbReference type="EMBL" id="RJG18169.1"/>
    </source>
</evidence>
<feature type="transmembrane region" description="Helical" evidence="7">
    <location>
        <begin position="224"/>
        <end position="243"/>
    </location>
</feature>
<dbReference type="GO" id="GO:0070069">
    <property type="term" value="C:cytochrome complex"/>
    <property type="evidence" value="ECO:0007669"/>
    <property type="project" value="TreeGrafter"/>
</dbReference>
<evidence type="ECO:0000313" key="9">
    <source>
        <dbReference type="Proteomes" id="UP000283734"/>
    </source>
</evidence>
<keyword evidence="3" id="KW-1003">Cell membrane</keyword>
<keyword evidence="9" id="KW-1185">Reference proteome</keyword>
<evidence type="ECO:0000256" key="1">
    <source>
        <dbReference type="ARBA" id="ARBA00004651"/>
    </source>
</evidence>
<dbReference type="Proteomes" id="UP000283734">
    <property type="component" value="Unassembled WGS sequence"/>
</dbReference>
<feature type="transmembrane region" description="Helical" evidence="7">
    <location>
        <begin position="118"/>
        <end position="139"/>
    </location>
</feature>
<organism evidence="8 9">
    <name type="scientific">Alcanivorax profundi</name>
    <dbReference type="NCBI Taxonomy" id="2338368"/>
    <lineage>
        <taxon>Bacteria</taxon>
        <taxon>Pseudomonadati</taxon>
        <taxon>Pseudomonadota</taxon>
        <taxon>Gammaproteobacteria</taxon>
        <taxon>Oceanospirillales</taxon>
        <taxon>Alcanivoracaceae</taxon>
        <taxon>Alcanivorax</taxon>
    </lineage>
</organism>
<evidence type="ECO:0000256" key="7">
    <source>
        <dbReference type="SAM" id="Phobius"/>
    </source>
</evidence>
<evidence type="ECO:0000256" key="6">
    <source>
        <dbReference type="ARBA" id="ARBA00023136"/>
    </source>
</evidence>
<feature type="transmembrane region" description="Helical" evidence="7">
    <location>
        <begin position="185"/>
        <end position="204"/>
    </location>
</feature>
<feature type="transmembrane region" description="Helical" evidence="7">
    <location>
        <begin position="297"/>
        <end position="322"/>
    </location>
</feature>
<feature type="transmembrane region" description="Helical" evidence="7">
    <location>
        <begin position="255"/>
        <end position="277"/>
    </location>
</feature>
<dbReference type="GO" id="GO:0005886">
    <property type="term" value="C:plasma membrane"/>
    <property type="evidence" value="ECO:0007669"/>
    <property type="project" value="UniProtKB-SubCell"/>
</dbReference>
<comment type="caution">
    <text evidence="8">The sequence shown here is derived from an EMBL/GenBank/DDBJ whole genome shotgun (WGS) entry which is preliminary data.</text>
</comment>
<evidence type="ECO:0000256" key="3">
    <source>
        <dbReference type="ARBA" id="ARBA00022475"/>
    </source>
</evidence>
<evidence type="ECO:0000256" key="2">
    <source>
        <dbReference type="ARBA" id="ARBA00007543"/>
    </source>
</evidence>
<dbReference type="OrthoDB" id="9776710at2"/>
<evidence type="ECO:0000256" key="5">
    <source>
        <dbReference type="ARBA" id="ARBA00022989"/>
    </source>
</evidence>
<dbReference type="AlphaFoldDB" id="A0A418XYS1"/>
<sequence>MDLGYWLPLFFAGAMGLALLIYVILDGYDLGIGMLLPFADDREKDVMVAAIGPFWDANETWIVLGVGILLIAFPQAHGVVLTALYLPVTIMLMGLILRGVSFDFRVKAGDRHKAKWNALFALGSLVASVCQGWMLGAFVTGLTGDSTSTLFAALIAVALPALYIMLGAAWLLIKTEGELFRKAAHWGRLAVWPMGGFLVLISIATPLVSQTIADKWFTLPNAIGLMPIPIATGLAWAGLIWIFNSRQILHHGYGWLAFLSLVVICVLAGIGLAYSLFPDIVLGQLSIWESASSTESLLFTFWGAIITLPMILGYTVFIYRVFRGKASDLSYE</sequence>
<proteinExistence type="inferred from homology"/>
<feature type="transmembrane region" description="Helical" evidence="7">
    <location>
        <begin position="151"/>
        <end position="173"/>
    </location>
</feature>
<dbReference type="GO" id="GO:0019646">
    <property type="term" value="P:aerobic electron transport chain"/>
    <property type="evidence" value="ECO:0007669"/>
    <property type="project" value="TreeGrafter"/>
</dbReference>
<dbReference type="Pfam" id="PF02322">
    <property type="entry name" value="Cyt_bd_oxida_II"/>
    <property type="match status" value="1"/>
</dbReference>
<comment type="subcellular location">
    <subcellularLocation>
        <location evidence="1">Cell membrane</location>
        <topology evidence="1">Multi-pass membrane protein</topology>
    </subcellularLocation>
</comment>
<comment type="similarity">
    <text evidence="2">Belongs to the cytochrome ubiquinol oxidase subunit 2 family.</text>
</comment>
<evidence type="ECO:0000256" key="4">
    <source>
        <dbReference type="ARBA" id="ARBA00022692"/>
    </source>
</evidence>
<keyword evidence="5 7" id="KW-1133">Transmembrane helix</keyword>
<dbReference type="InterPro" id="IPR003317">
    <property type="entry name" value="Cyt-d_oxidase_su2"/>
</dbReference>
<name>A0A418XYS1_9GAMM</name>
<protein>
    <submittedName>
        <fullName evidence="8">Cytochrome d ubiquinol oxidase subunit II</fullName>
    </submittedName>
</protein>
<dbReference type="PANTHER" id="PTHR43141">
    <property type="entry name" value="CYTOCHROME BD2 SUBUNIT II"/>
    <property type="match status" value="1"/>
</dbReference>
<reference evidence="8 9" key="1">
    <citation type="submission" date="2018-09" db="EMBL/GenBank/DDBJ databases">
        <title>Alcanivorax profundi sp. nov., isolated from 1000 m-depth seawater of the Mariana Trench.</title>
        <authorList>
            <person name="Liu J."/>
        </authorList>
    </citation>
    <scope>NUCLEOTIDE SEQUENCE [LARGE SCALE GENOMIC DNA]</scope>
    <source>
        <strain evidence="8 9">MTEO17</strain>
    </source>
</reference>
<keyword evidence="4 7" id="KW-0812">Transmembrane</keyword>
<feature type="transmembrane region" description="Helical" evidence="7">
    <location>
        <begin position="6"/>
        <end position="25"/>
    </location>
</feature>
<dbReference type="EMBL" id="QYYA01000002">
    <property type="protein sequence ID" value="RJG18169.1"/>
    <property type="molecule type" value="Genomic_DNA"/>
</dbReference>
<dbReference type="GO" id="GO:0016682">
    <property type="term" value="F:oxidoreductase activity, acting on diphenols and related substances as donors, oxygen as acceptor"/>
    <property type="evidence" value="ECO:0007669"/>
    <property type="project" value="TreeGrafter"/>
</dbReference>
<feature type="transmembrane region" description="Helical" evidence="7">
    <location>
        <begin position="79"/>
        <end position="97"/>
    </location>
</feature>
<accession>A0A418XYS1</accession>
<dbReference type="GO" id="GO:0009055">
    <property type="term" value="F:electron transfer activity"/>
    <property type="evidence" value="ECO:0007669"/>
    <property type="project" value="TreeGrafter"/>
</dbReference>
<keyword evidence="6 7" id="KW-0472">Membrane</keyword>